<gene>
    <name evidence="2" type="primary">Ankrd17</name>
    <name evidence="2" type="ORF">SNEC2469_LOCUS35051</name>
</gene>
<name>A0A813CEU7_9DINO</name>
<organism evidence="2 3">
    <name type="scientific">Symbiodinium necroappetens</name>
    <dbReference type="NCBI Taxonomy" id="1628268"/>
    <lineage>
        <taxon>Eukaryota</taxon>
        <taxon>Sar</taxon>
        <taxon>Alveolata</taxon>
        <taxon>Dinophyceae</taxon>
        <taxon>Suessiales</taxon>
        <taxon>Symbiodiniaceae</taxon>
        <taxon>Symbiodinium</taxon>
    </lineage>
</organism>
<sequence length="275" mass="30330">MSDLLALTMARHLGVREDRVEIHSMDESRPIGRLNSWSSLENLLAGRDLDVLVLLRPFRVGGGQELTFAIECSEAYSVDELLASWVDPNVEVPRRRTDPVHWTPLCLAAQIPGDGCWIVESLLEARAALETEGTTALCCACRAANVTVAALLISVRADVHRRNWRRDSPLLIAASIGSRPLVRLLLRNAADVSQEDNRGRGPIERSFEESWIDPAVSLVLAGATVRPYTDNCHLLHAAAEKRGSHRFVTNSGVFRWMWHCAGLASCAVSNSDDVF</sequence>
<evidence type="ECO:0000256" key="1">
    <source>
        <dbReference type="PROSITE-ProRule" id="PRU00023"/>
    </source>
</evidence>
<feature type="repeat" description="ANK" evidence="1">
    <location>
        <begin position="165"/>
        <end position="197"/>
    </location>
</feature>
<reference evidence="2" key="1">
    <citation type="submission" date="2021-02" db="EMBL/GenBank/DDBJ databases">
        <authorList>
            <person name="Dougan E. K."/>
            <person name="Rhodes N."/>
            <person name="Thang M."/>
            <person name="Chan C."/>
        </authorList>
    </citation>
    <scope>NUCLEOTIDE SEQUENCE</scope>
</reference>
<dbReference type="PANTHER" id="PTHR46224">
    <property type="entry name" value="ANKYRIN REPEAT FAMILY PROTEIN"/>
    <property type="match status" value="1"/>
</dbReference>
<proteinExistence type="predicted"/>
<dbReference type="SUPFAM" id="SSF48403">
    <property type="entry name" value="Ankyrin repeat"/>
    <property type="match status" value="1"/>
</dbReference>
<accession>A0A813CEU7</accession>
<dbReference type="EMBL" id="CAJNJA010099556">
    <property type="protein sequence ID" value="CAE7943425.1"/>
    <property type="molecule type" value="Genomic_DNA"/>
</dbReference>
<evidence type="ECO:0000313" key="3">
    <source>
        <dbReference type="Proteomes" id="UP000601435"/>
    </source>
</evidence>
<dbReference type="Gene3D" id="1.25.40.20">
    <property type="entry name" value="Ankyrin repeat-containing domain"/>
    <property type="match status" value="1"/>
</dbReference>
<dbReference type="InterPro" id="IPR051616">
    <property type="entry name" value="Cul2-RING_E3_ligase_SR"/>
</dbReference>
<keyword evidence="3" id="KW-1185">Reference proteome</keyword>
<dbReference type="AlphaFoldDB" id="A0A813CEU7"/>
<dbReference type="PROSITE" id="PS50088">
    <property type="entry name" value="ANK_REPEAT"/>
    <property type="match status" value="1"/>
</dbReference>
<dbReference type="OrthoDB" id="539213at2759"/>
<dbReference type="Proteomes" id="UP000601435">
    <property type="component" value="Unassembled WGS sequence"/>
</dbReference>
<keyword evidence="1" id="KW-0040">ANK repeat</keyword>
<dbReference type="PANTHER" id="PTHR46224:SF64">
    <property type="entry name" value="IQ MOTIF AND ANKYRIN REPEAT DOMAIN-CONTAINING PROTEIN 1"/>
    <property type="match status" value="1"/>
</dbReference>
<dbReference type="PROSITE" id="PS50297">
    <property type="entry name" value="ANK_REP_REGION"/>
    <property type="match status" value="1"/>
</dbReference>
<dbReference type="Pfam" id="PF12796">
    <property type="entry name" value="Ank_2"/>
    <property type="match status" value="1"/>
</dbReference>
<protein>
    <submittedName>
        <fullName evidence="2">Ankrd17 protein</fullName>
    </submittedName>
</protein>
<dbReference type="InterPro" id="IPR036770">
    <property type="entry name" value="Ankyrin_rpt-contain_sf"/>
</dbReference>
<evidence type="ECO:0000313" key="2">
    <source>
        <dbReference type="EMBL" id="CAE7943425.1"/>
    </source>
</evidence>
<dbReference type="SMART" id="SM00248">
    <property type="entry name" value="ANK"/>
    <property type="match status" value="2"/>
</dbReference>
<feature type="non-terminal residue" evidence="2">
    <location>
        <position position="275"/>
    </location>
</feature>
<comment type="caution">
    <text evidence="2">The sequence shown here is derived from an EMBL/GenBank/DDBJ whole genome shotgun (WGS) entry which is preliminary data.</text>
</comment>
<dbReference type="InterPro" id="IPR002110">
    <property type="entry name" value="Ankyrin_rpt"/>
</dbReference>